<evidence type="ECO:0000313" key="7">
    <source>
        <dbReference type="EMBL" id="CAL8093965.1"/>
    </source>
</evidence>
<dbReference type="PANTHER" id="PTHR48021:SF1">
    <property type="entry name" value="GH07001P-RELATED"/>
    <property type="match status" value="1"/>
</dbReference>
<dbReference type="Proteomes" id="UP001642540">
    <property type="component" value="Unassembled WGS sequence"/>
</dbReference>
<dbReference type="InterPro" id="IPR003663">
    <property type="entry name" value="Sugar/inositol_transpt"/>
</dbReference>
<feature type="transmembrane region" description="Helical" evidence="5">
    <location>
        <begin position="235"/>
        <end position="259"/>
    </location>
</feature>
<dbReference type="PRINTS" id="PR00171">
    <property type="entry name" value="SUGRTRNSPORT"/>
</dbReference>
<protein>
    <recommendedName>
        <fullName evidence="6">Major facilitator superfamily (MFS) profile domain-containing protein</fullName>
    </recommendedName>
</protein>
<feature type="transmembrane region" description="Helical" evidence="5">
    <location>
        <begin position="92"/>
        <end position="111"/>
    </location>
</feature>
<keyword evidence="4 5" id="KW-0472">Membrane</keyword>
<feature type="transmembrane region" description="Helical" evidence="5">
    <location>
        <begin position="123"/>
        <end position="143"/>
    </location>
</feature>
<dbReference type="InterPro" id="IPR050549">
    <property type="entry name" value="MFS_Trehalose_Transporter"/>
</dbReference>
<comment type="caution">
    <text evidence="7">The sequence shown here is derived from an EMBL/GenBank/DDBJ whole genome shotgun (WGS) entry which is preliminary data.</text>
</comment>
<feature type="transmembrane region" description="Helical" evidence="5">
    <location>
        <begin position="418"/>
        <end position="436"/>
    </location>
</feature>
<gene>
    <name evidence="7" type="ORF">ODALV1_LOCUS8654</name>
</gene>
<evidence type="ECO:0000256" key="2">
    <source>
        <dbReference type="ARBA" id="ARBA00022692"/>
    </source>
</evidence>
<accession>A0ABP1Q9K9</accession>
<feature type="domain" description="Major facilitator superfamily (MFS) profile" evidence="6">
    <location>
        <begin position="1"/>
        <end position="440"/>
    </location>
</feature>
<evidence type="ECO:0000256" key="3">
    <source>
        <dbReference type="ARBA" id="ARBA00022989"/>
    </source>
</evidence>
<dbReference type="Gene3D" id="1.20.1250.20">
    <property type="entry name" value="MFS general substrate transporter like domains"/>
    <property type="match status" value="1"/>
</dbReference>
<feature type="transmembrane region" description="Helical" evidence="5">
    <location>
        <begin position="349"/>
        <end position="373"/>
    </location>
</feature>
<dbReference type="InterPro" id="IPR005828">
    <property type="entry name" value="MFS_sugar_transport-like"/>
</dbReference>
<keyword evidence="2 5" id="KW-0812">Transmembrane</keyword>
<dbReference type="InterPro" id="IPR005829">
    <property type="entry name" value="Sugar_transporter_CS"/>
</dbReference>
<dbReference type="InterPro" id="IPR036259">
    <property type="entry name" value="MFS_trans_sf"/>
</dbReference>
<sequence length="469" mass="52527">MALFATGNILGFSSVSIPSLLSKDSEIEADADDMSWMASLITIGCIVGNLVGGLTADAIGRKRTILLSSLMYTVGWVIISQSTVLADLLTGRMLTGIASGFYSVTVQVYVCEIADPEIRGVSGSLPTFMVSLGILIVWCLGSVVHWRTVALVCGGFPMFVFFYVLFLPESPVWLISRGQQPEALKNLTWLKNDPEEAQQECMRLQYLKERRIAHKPISVRNSCSRFFDTSVLKRLLMGVTLFFVQQFCGQYCIVFYATMIFRYADHFINDYLETIALGFVRMFATLVALFLITFMRRRTLLVLSGLLMSLSTGLLGGYFLLREYEGDFGNSTFSHPQVPLALEAINIEWVPLACLITFMSGYSIGWGIIPWFLIPEIMPSDVRSIACSIAFGINQLFLFTSVKIFLDMVELLDAHGVFWFYSGVALFGTAFVLLCVPETANLDSAEIEEIFQPRPKYNTFEEERLETDF</sequence>
<dbReference type="EMBL" id="CAXLJM020000026">
    <property type="protein sequence ID" value="CAL8093965.1"/>
    <property type="molecule type" value="Genomic_DNA"/>
</dbReference>
<comment type="subcellular location">
    <subcellularLocation>
        <location evidence="1">Membrane</location>
        <topology evidence="1">Multi-pass membrane protein</topology>
    </subcellularLocation>
</comment>
<evidence type="ECO:0000256" key="5">
    <source>
        <dbReference type="SAM" id="Phobius"/>
    </source>
</evidence>
<dbReference type="SUPFAM" id="SSF103473">
    <property type="entry name" value="MFS general substrate transporter"/>
    <property type="match status" value="1"/>
</dbReference>
<feature type="transmembrane region" description="Helical" evidence="5">
    <location>
        <begin position="271"/>
        <end position="293"/>
    </location>
</feature>
<name>A0ABP1Q9K9_9HEXA</name>
<dbReference type="Pfam" id="PF00083">
    <property type="entry name" value="Sugar_tr"/>
    <property type="match status" value="1"/>
</dbReference>
<evidence type="ECO:0000256" key="4">
    <source>
        <dbReference type="ARBA" id="ARBA00023136"/>
    </source>
</evidence>
<feature type="transmembrane region" description="Helical" evidence="5">
    <location>
        <begin position="149"/>
        <end position="167"/>
    </location>
</feature>
<keyword evidence="8" id="KW-1185">Reference proteome</keyword>
<reference evidence="7 8" key="1">
    <citation type="submission" date="2024-08" db="EMBL/GenBank/DDBJ databases">
        <authorList>
            <person name="Cucini C."/>
            <person name="Frati F."/>
        </authorList>
    </citation>
    <scope>NUCLEOTIDE SEQUENCE [LARGE SCALE GENOMIC DNA]</scope>
</reference>
<evidence type="ECO:0000313" key="8">
    <source>
        <dbReference type="Proteomes" id="UP001642540"/>
    </source>
</evidence>
<feature type="transmembrane region" description="Helical" evidence="5">
    <location>
        <begin position="300"/>
        <end position="321"/>
    </location>
</feature>
<organism evidence="7 8">
    <name type="scientific">Orchesella dallaii</name>
    <dbReference type="NCBI Taxonomy" id="48710"/>
    <lineage>
        <taxon>Eukaryota</taxon>
        <taxon>Metazoa</taxon>
        <taxon>Ecdysozoa</taxon>
        <taxon>Arthropoda</taxon>
        <taxon>Hexapoda</taxon>
        <taxon>Collembola</taxon>
        <taxon>Entomobryomorpha</taxon>
        <taxon>Entomobryoidea</taxon>
        <taxon>Orchesellidae</taxon>
        <taxon>Orchesellinae</taxon>
        <taxon>Orchesella</taxon>
    </lineage>
</organism>
<proteinExistence type="predicted"/>
<evidence type="ECO:0000256" key="1">
    <source>
        <dbReference type="ARBA" id="ARBA00004141"/>
    </source>
</evidence>
<feature type="transmembrane region" description="Helical" evidence="5">
    <location>
        <begin position="34"/>
        <end position="52"/>
    </location>
</feature>
<dbReference type="PANTHER" id="PTHR48021">
    <property type="match status" value="1"/>
</dbReference>
<feature type="transmembrane region" description="Helical" evidence="5">
    <location>
        <begin position="64"/>
        <end position="86"/>
    </location>
</feature>
<dbReference type="PROSITE" id="PS00217">
    <property type="entry name" value="SUGAR_TRANSPORT_2"/>
    <property type="match status" value="1"/>
</dbReference>
<dbReference type="PROSITE" id="PS50850">
    <property type="entry name" value="MFS"/>
    <property type="match status" value="1"/>
</dbReference>
<dbReference type="InterPro" id="IPR020846">
    <property type="entry name" value="MFS_dom"/>
</dbReference>
<evidence type="ECO:0000259" key="6">
    <source>
        <dbReference type="PROSITE" id="PS50850"/>
    </source>
</evidence>
<keyword evidence="3 5" id="KW-1133">Transmembrane helix</keyword>
<dbReference type="PROSITE" id="PS00216">
    <property type="entry name" value="SUGAR_TRANSPORT_1"/>
    <property type="match status" value="1"/>
</dbReference>
<feature type="transmembrane region" description="Helical" evidence="5">
    <location>
        <begin position="385"/>
        <end position="406"/>
    </location>
</feature>